<evidence type="ECO:0000313" key="3">
    <source>
        <dbReference type="Proteomes" id="UP000093281"/>
    </source>
</evidence>
<protein>
    <submittedName>
        <fullName evidence="2">Uncharacterized protein</fullName>
    </submittedName>
</protein>
<feature type="region of interest" description="Disordered" evidence="1">
    <location>
        <begin position="366"/>
        <end position="391"/>
    </location>
</feature>
<comment type="caution">
    <text evidence="2">The sequence shown here is derived from an EMBL/GenBank/DDBJ whole genome shotgun (WGS) entry which is preliminary data.</text>
</comment>
<dbReference type="Proteomes" id="UP000093281">
    <property type="component" value="Unassembled WGS sequence"/>
</dbReference>
<dbReference type="EMBL" id="LCUJ01000001">
    <property type="protein sequence ID" value="OCM00273.1"/>
    <property type="molecule type" value="Genomic_DNA"/>
</dbReference>
<dbReference type="STRING" id="544718.AAX25_00808"/>
<gene>
    <name evidence="2" type="ORF">AAX29_00271</name>
</gene>
<evidence type="ECO:0000256" key="1">
    <source>
        <dbReference type="SAM" id="MobiDB-lite"/>
    </source>
</evidence>
<name>A0A1C0B9N1_9BACT</name>
<evidence type="ECO:0000313" key="2">
    <source>
        <dbReference type="EMBL" id="OCM00273.1"/>
    </source>
</evidence>
<accession>A0A1C0B9N1</accession>
<sequence>MNIFIYGKDEFKKDIRKILNDSKIDQRLDDVSIMQISDLDDLKEQIASNPDDVFLIDDDKILKKSKFAFIKPKDAIEEEFLLQCGVSELSIDSFSEIPDYIIRKHKRLNQIKEENIIESVSEENIENIIENEETIKEEDLVSNPDDILTEIDNQKDIEFDEDFGLNNIDLDYDSESSIQKSDEELKLEEDLENSKEINTNNNDDLNSFISDDFDIEDFKFDESDFDFKAEDFDISLVNDLLEDNNTEDIENKEADEKTLNNKEEIILKVDNEISEDSFLYDDIDELNDFNFVNTDNQKDEEKELEVPYLGDIEKSIEESLEDESIEEFVNLKEGIKIQKEDANMNDFLNLDEINENDMLDALGLENSSSNSIEKSEIEENTNNEEKDISNSNSIELNASNIEDVTALLTKLLKNKNVELSIKIKE</sequence>
<dbReference type="RefSeq" id="WP_066185269.1">
    <property type="nucleotide sequence ID" value="NZ_LCUJ01000001.1"/>
</dbReference>
<feature type="compositionally biased region" description="Basic and acidic residues" evidence="1">
    <location>
        <begin position="373"/>
        <end position="388"/>
    </location>
</feature>
<dbReference type="OrthoDB" id="5349106at2"/>
<proteinExistence type="predicted"/>
<dbReference type="AlphaFoldDB" id="A0A1C0B9N1"/>
<organism evidence="2 3">
    <name type="scientific">Aliarcobacter thereius</name>
    <dbReference type="NCBI Taxonomy" id="544718"/>
    <lineage>
        <taxon>Bacteria</taxon>
        <taxon>Pseudomonadati</taxon>
        <taxon>Campylobacterota</taxon>
        <taxon>Epsilonproteobacteria</taxon>
        <taxon>Campylobacterales</taxon>
        <taxon>Arcobacteraceae</taxon>
        <taxon>Aliarcobacter</taxon>
    </lineage>
</organism>
<reference evidence="3" key="1">
    <citation type="submission" date="2015-05" db="EMBL/GenBank/DDBJ databases">
        <authorList>
            <person name="Rovetto F."/>
            <person name="Cocolin L."/>
            <person name="Illeghems K."/>
            <person name="Van Nieuwerburgh F."/>
            <person name="Houf K."/>
        </authorList>
    </citation>
    <scope>NUCLEOTIDE SEQUENCE [LARGE SCALE GENOMIC DNA]</scope>
    <source>
        <strain evidence="3">DU22</strain>
    </source>
</reference>